<dbReference type="EMBL" id="JABFTP020000185">
    <property type="protein sequence ID" value="KAL3287342.1"/>
    <property type="molecule type" value="Genomic_DNA"/>
</dbReference>
<protein>
    <submittedName>
        <fullName evidence="1">Uncharacterized protein</fullName>
    </submittedName>
</protein>
<name>A0ABD2P9C8_9CUCU</name>
<accession>A0ABD2P9C8</accession>
<dbReference type="AlphaFoldDB" id="A0ABD2P9C8"/>
<dbReference type="Proteomes" id="UP001516400">
    <property type="component" value="Unassembled WGS sequence"/>
</dbReference>
<gene>
    <name evidence="1" type="ORF">HHI36_001816</name>
</gene>
<organism evidence="1 2">
    <name type="scientific">Cryptolaemus montrouzieri</name>
    <dbReference type="NCBI Taxonomy" id="559131"/>
    <lineage>
        <taxon>Eukaryota</taxon>
        <taxon>Metazoa</taxon>
        <taxon>Ecdysozoa</taxon>
        <taxon>Arthropoda</taxon>
        <taxon>Hexapoda</taxon>
        <taxon>Insecta</taxon>
        <taxon>Pterygota</taxon>
        <taxon>Neoptera</taxon>
        <taxon>Endopterygota</taxon>
        <taxon>Coleoptera</taxon>
        <taxon>Polyphaga</taxon>
        <taxon>Cucujiformia</taxon>
        <taxon>Coccinelloidea</taxon>
        <taxon>Coccinellidae</taxon>
        <taxon>Scymninae</taxon>
        <taxon>Scymnini</taxon>
        <taxon>Cryptolaemus</taxon>
    </lineage>
</organism>
<evidence type="ECO:0000313" key="1">
    <source>
        <dbReference type="EMBL" id="KAL3287342.1"/>
    </source>
</evidence>
<keyword evidence="2" id="KW-1185">Reference proteome</keyword>
<proteinExistence type="predicted"/>
<sequence length="74" mass="8548">GRNGFELDAQLIFQSDSKSGDYHDDVTHKNYLTWLEQKLIPNLVEKSFLVIDNSSYSNVQVKPNTNSSWRKDES</sequence>
<reference evidence="1 2" key="1">
    <citation type="journal article" date="2021" name="BMC Biol.">
        <title>Horizontally acquired antibacterial genes associated with adaptive radiation of ladybird beetles.</title>
        <authorList>
            <person name="Li H.S."/>
            <person name="Tang X.F."/>
            <person name="Huang Y.H."/>
            <person name="Xu Z.Y."/>
            <person name="Chen M.L."/>
            <person name="Du X.Y."/>
            <person name="Qiu B.Y."/>
            <person name="Chen P.T."/>
            <person name="Zhang W."/>
            <person name="Slipinski A."/>
            <person name="Escalona H.E."/>
            <person name="Waterhouse R.M."/>
            <person name="Zwick A."/>
            <person name="Pang H."/>
        </authorList>
    </citation>
    <scope>NUCLEOTIDE SEQUENCE [LARGE SCALE GENOMIC DNA]</scope>
    <source>
        <strain evidence="1">SYSU2018</strain>
    </source>
</reference>
<feature type="non-terminal residue" evidence="1">
    <location>
        <position position="1"/>
    </location>
</feature>
<comment type="caution">
    <text evidence="1">The sequence shown here is derived from an EMBL/GenBank/DDBJ whole genome shotgun (WGS) entry which is preliminary data.</text>
</comment>
<evidence type="ECO:0000313" key="2">
    <source>
        <dbReference type="Proteomes" id="UP001516400"/>
    </source>
</evidence>